<sequence>MNQEELSLVLIRILVILAPVKETLLDLTNFEFLNKPTTSLTSSSPHSATRTKHAPPDLTTRSISEAKRAGKSASSNRAVKARSKEPSKNGRLCGSARPTSGGDSRISTPVTSSTPRRWSASTSWPAPAEMQRTWEWLWRSGRSRKRMEKEWTLTFQRRVERRRRLRFSAGTWRRVVKSQVDLGKRRCGLPGARRGTQVSGVRRKRKRSVREAIVIAAHDNLLRNLSILLSMSFSSPTPSCFPDLLISFSSLHSPDSLHS</sequence>
<gene>
    <name evidence="2" type="primary">Vigan.06G144100</name>
    <name evidence="2" type="ORF">VIGAN_06144100</name>
</gene>
<evidence type="ECO:0000256" key="1">
    <source>
        <dbReference type="SAM" id="MobiDB-lite"/>
    </source>
</evidence>
<evidence type="ECO:0000313" key="3">
    <source>
        <dbReference type="Proteomes" id="UP000291084"/>
    </source>
</evidence>
<keyword evidence="3" id="KW-1185">Reference proteome</keyword>
<dbReference type="Proteomes" id="UP000291084">
    <property type="component" value="Chromosome 6"/>
</dbReference>
<proteinExistence type="predicted"/>
<evidence type="ECO:0000313" key="2">
    <source>
        <dbReference type="EMBL" id="BAT90236.1"/>
    </source>
</evidence>
<feature type="compositionally biased region" description="Polar residues" evidence="1">
    <location>
        <begin position="97"/>
        <end position="124"/>
    </location>
</feature>
<feature type="region of interest" description="Disordered" evidence="1">
    <location>
        <begin position="37"/>
        <end position="124"/>
    </location>
</feature>
<accession>A0A0S3SBN1</accession>
<dbReference type="EMBL" id="AP015039">
    <property type="protein sequence ID" value="BAT90236.1"/>
    <property type="molecule type" value="Genomic_DNA"/>
</dbReference>
<dbReference type="AlphaFoldDB" id="A0A0S3SBN1"/>
<name>A0A0S3SBN1_PHAAN</name>
<feature type="compositionally biased region" description="Low complexity" evidence="1">
    <location>
        <begin position="37"/>
        <end position="48"/>
    </location>
</feature>
<protein>
    <submittedName>
        <fullName evidence="2">Uncharacterized protein</fullName>
    </submittedName>
</protein>
<organism evidence="2 3">
    <name type="scientific">Vigna angularis var. angularis</name>
    <dbReference type="NCBI Taxonomy" id="157739"/>
    <lineage>
        <taxon>Eukaryota</taxon>
        <taxon>Viridiplantae</taxon>
        <taxon>Streptophyta</taxon>
        <taxon>Embryophyta</taxon>
        <taxon>Tracheophyta</taxon>
        <taxon>Spermatophyta</taxon>
        <taxon>Magnoliopsida</taxon>
        <taxon>eudicotyledons</taxon>
        <taxon>Gunneridae</taxon>
        <taxon>Pentapetalae</taxon>
        <taxon>rosids</taxon>
        <taxon>fabids</taxon>
        <taxon>Fabales</taxon>
        <taxon>Fabaceae</taxon>
        <taxon>Papilionoideae</taxon>
        <taxon>50 kb inversion clade</taxon>
        <taxon>NPAAA clade</taxon>
        <taxon>indigoferoid/millettioid clade</taxon>
        <taxon>Phaseoleae</taxon>
        <taxon>Vigna</taxon>
    </lineage>
</organism>
<reference evidence="2 3" key="1">
    <citation type="journal article" date="2015" name="Sci. Rep.">
        <title>The power of single molecule real-time sequencing technology in the de novo assembly of a eukaryotic genome.</title>
        <authorList>
            <person name="Sakai H."/>
            <person name="Naito K."/>
            <person name="Ogiso-Tanaka E."/>
            <person name="Takahashi Y."/>
            <person name="Iseki K."/>
            <person name="Muto C."/>
            <person name="Satou K."/>
            <person name="Teruya K."/>
            <person name="Shiroma A."/>
            <person name="Shimoji M."/>
            <person name="Hirano T."/>
            <person name="Itoh T."/>
            <person name="Kaga A."/>
            <person name="Tomooka N."/>
        </authorList>
    </citation>
    <scope>NUCLEOTIDE SEQUENCE [LARGE SCALE GENOMIC DNA]</scope>
    <source>
        <strain evidence="3">cv. Shumari</strain>
    </source>
</reference>